<feature type="transmembrane region" description="Helical" evidence="1">
    <location>
        <begin position="62"/>
        <end position="86"/>
    </location>
</feature>
<feature type="transmembrane region" description="Helical" evidence="1">
    <location>
        <begin position="112"/>
        <end position="137"/>
    </location>
</feature>
<evidence type="ECO:0000256" key="1">
    <source>
        <dbReference type="SAM" id="Phobius"/>
    </source>
</evidence>
<keyword evidence="1" id="KW-0472">Membrane</keyword>
<sequence length="257" mass="28522">MSDSMPHADDALHVRRIHSLRTLRWLALGWRDFMEAPFIGLGHGLAMAVFGGFLLYVGWDRFWALAGAFSGFLLVAPMLVTGLYAVSREINLGREPGWRTVRAVWTTWDGRMMLFGFLLMIAGSVWVVTSASLITWWSQGAIHTPTEFLRYMVSPEGTGLFEFWVILGGAMAAPVFASSLVTMPLLMDRKDVSVRRAMMTSVRAVATNPVLSSLWAGIVMVLTLVGFGSVMFLLIVVLPVLGHASWHAYRDLVVRES</sequence>
<evidence type="ECO:0000313" key="2">
    <source>
        <dbReference type="EMBL" id="TBO32701.1"/>
    </source>
</evidence>
<accession>A0A4Q9H286</accession>
<protein>
    <submittedName>
        <fullName evidence="2">DUF2189 domain-containing protein</fullName>
    </submittedName>
</protein>
<proteinExistence type="predicted"/>
<gene>
    <name evidence="2" type="ORF">EYS42_05870</name>
</gene>
<keyword evidence="3" id="KW-1185">Reference proteome</keyword>
<evidence type="ECO:0000313" key="3">
    <source>
        <dbReference type="Proteomes" id="UP000292120"/>
    </source>
</evidence>
<dbReference type="Proteomes" id="UP000292120">
    <property type="component" value="Unassembled WGS sequence"/>
</dbReference>
<reference evidence="2 3" key="1">
    <citation type="submission" date="2019-02" db="EMBL/GenBank/DDBJ databases">
        <title>Aquabacterium sp. strain KMB7.</title>
        <authorList>
            <person name="Chen W.-M."/>
        </authorList>
    </citation>
    <scope>NUCLEOTIDE SEQUENCE [LARGE SCALE GENOMIC DNA]</scope>
    <source>
        <strain evidence="2 3">KMB7</strain>
    </source>
</reference>
<dbReference type="AlphaFoldDB" id="A0A4Q9H286"/>
<feature type="transmembrane region" description="Helical" evidence="1">
    <location>
        <begin position="38"/>
        <end position="56"/>
    </location>
</feature>
<feature type="transmembrane region" description="Helical" evidence="1">
    <location>
        <begin position="208"/>
        <end position="241"/>
    </location>
</feature>
<keyword evidence="1" id="KW-1133">Transmembrane helix</keyword>
<dbReference type="Pfam" id="PF09955">
    <property type="entry name" value="DUF2189"/>
    <property type="match status" value="1"/>
</dbReference>
<dbReference type="InterPro" id="IPR018692">
    <property type="entry name" value="DUF2189"/>
</dbReference>
<comment type="caution">
    <text evidence="2">The sequence shown here is derived from an EMBL/GenBank/DDBJ whole genome shotgun (WGS) entry which is preliminary data.</text>
</comment>
<feature type="transmembrane region" description="Helical" evidence="1">
    <location>
        <begin position="163"/>
        <end position="187"/>
    </location>
</feature>
<name>A0A4Q9H286_9BURK</name>
<organism evidence="2 3">
    <name type="scientific">Aquabacterium lacunae</name>
    <dbReference type="NCBI Taxonomy" id="2528630"/>
    <lineage>
        <taxon>Bacteria</taxon>
        <taxon>Pseudomonadati</taxon>
        <taxon>Pseudomonadota</taxon>
        <taxon>Betaproteobacteria</taxon>
        <taxon>Burkholderiales</taxon>
        <taxon>Aquabacterium</taxon>
    </lineage>
</organism>
<keyword evidence="1" id="KW-0812">Transmembrane</keyword>
<dbReference type="OrthoDB" id="5621705at2"/>
<dbReference type="EMBL" id="SIXI01000002">
    <property type="protein sequence ID" value="TBO32701.1"/>
    <property type="molecule type" value="Genomic_DNA"/>
</dbReference>